<name>A0A918DHW5_9ACTN</name>
<reference evidence="1" key="1">
    <citation type="journal article" date="2014" name="Int. J. Syst. Evol. Microbiol.">
        <title>Complete genome sequence of Corynebacterium casei LMG S-19264T (=DSM 44701T), isolated from a smear-ripened cheese.</title>
        <authorList>
            <consortium name="US DOE Joint Genome Institute (JGI-PGF)"/>
            <person name="Walter F."/>
            <person name="Albersmeier A."/>
            <person name="Kalinowski J."/>
            <person name="Ruckert C."/>
        </authorList>
    </citation>
    <scope>NUCLEOTIDE SEQUENCE</scope>
    <source>
        <strain evidence="1">CGMCC 4.7368</strain>
    </source>
</reference>
<reference evidence="1" key="2">
    <citation type="submission" date="2020-09" db="EMBL/GenBank/DDBJ databases">
        <authorList>
            <person name="Sun Q."/>
            <person name="Zhou Y."/>
        </authorList>
    </citation>
    <scope>NUCLEOTIDE SEQUENCE</scope>
    <source>
        <strain evidence="1">CGMCC 4.7368</strain>
    </source>
</reference>
<comment type="caution">
    <text evidence="1">The sequence shown here is derived from an EMBL/GenBank/DDBJ whole genome shotgun (WGS) entry which is preliminary data.</text>
</comment>
<keyword evidence="2" id="KW-1185">Reference proteome</keyword>
<proteinExistence type="predicted"/>
<dbReference type="Proteomes" id="UP000646523">
    <property type="component" value="Unassembled WGS sequence"/>
</dbReference>
<organism evidence="1 2">
    <name type="scientific">Nonomuraea cavernae</name>
    <dbReference type="NCBI Taxonomy" id="2045107"/>
    <lineage>
        <taxon>Bacteria</taxon>
        <taxon>Bacillati</taxon>
        <taxon>Actinomycetota</taxon>
        <taxon>Actinomycetes</taxon>
        <taxon>Streptosporangiales</taxon>
        <taxon>Streptosporangiaceae</taxon>
        <taxon>Nonomuraea</taxon>
    </lineage>
</organism>
<gene>
    <name evidence="1" type="ORF">GCM10012289_15840</name>
</gene>
<sequence>MVMTEVPSLYELSDESTDLIDTARGYFLLSRYLGWQEADGVFGLLDAKKRLAGPVRDRQAPVELGGP</sequence>
<dbReference type="EMBL" id="BMNH01000003">
    <property type="protein sequence ID" value="GGO65055.1"/>
    <property type="molecule type" value="Genomic_DNA"/>
</dbReference>
<dbReference type="AlphaFoldDB" id="A0A918DHW5"/>
<accession>A0A918DHW5</accession>
<protein>
    <submittedName>
        <fullName evidence="1">Uncharacterized protein</fullName>
    </submittedName>
</protein>
<evidence type="ECO:0000313" key="2">
    <source>
        <dbReference type="Proteomes" id="UP000646523"/>
    </source>
</evidence>
<evidence type="ECO:0000313" key="1">
    <source>
        <dbReference type="EMBL" id="GGO65055.1"/>
    </source>
</evidence>